<evidence type="ECO:0000313" key="3">
    <source>
        <dbReference type="EMBL" id="MPV90298.1"/>
    </source>
</evidence>
<dbReference type="InterPro" id="IPR003870">
    <property type="entry name" value="DUF222"/>
</dbReference>
<organism evidence="3 4">
    <name type="scientific">Georgenia ruanii</name>
    <dbReference type="NCBI Taxonomy" id="348442"/>
    <lineage>
        <taxon>Bacteria</taxon>
        <taxon>Bacillati</taxon>
        <taxon>Actinomycetota</taxon>
        <taxon>Actinomycetes</taxon>
        <taxon>Micrococcales</taxon>
        <taxon>Bogoriellaceae</taxon>
        <taxon>Georgenia</taxon>
    </lineage>
</organism>
<dbReference type="InterPro" id="IPR003615">
    <property type="entry name" value="HNH_nuc"/>
</dbReference>
<dbReference type="CDD" id="cd00085">
    <property type="entry name" value="HNHc"/>
    <property type="match status" value="1"/>
</dbReference>
<evidence type="ECO:0000256" key="1">
    <source>
        <dbReference type="SAM" id="MobiDB-lite"/>
    </source>
</evidence>
<feature type="compositionally biased region" description="Basic and acidic residues" evidence="1">
    <location>
        <begin position="534"/>
        <end position="544"/>
    </location>
</feature>
<name>A0A7J9V097_9MICO</name>
<gene>
    <name evidence="3" type="ORF">GB882_16615</name>
</gene>
<sequence length="555" mass="59343">MLLATGDPPATAMPEDQPVSDSTSPPGGPVPASDEALVDELTTVAAHIAAATCRFLVLLGEFDAREAWGEDGILSAAHWLGWRCGMGPVAAREHVRVARALRALPVTVRAFAQGRLSYSKVRAITRVATPQTEADLVDVALHAPAHHLERLVRGLRTTQTLEDSRERHARRHLSWRWADDGSLLLSGRFSPEDGALIVQALEVRRDRAEAELADTVPPEADAPPRREDEPPDPTVADRRSLADALVELCAEAPVPGDDRPRTSRSPETVVHVTLADLRSPTAPVDTVDTAPAVDGNGTAPLMASDAAPPPQALATESLVTTPRLDDGPALHPETARRLACDAGIVVEVHDDGVGVSGRTLEVGAKVRKPTAALIRALWGRDRGCRYPGCTRRHFLQAHHVLHWADGGLTVITNMVLLCGTNHRLLHEGQYSLTLDPDGSVTVRDRRGAIIHPVPAQAGRLDGWRPAVAVDAATLTPEWSGEPLDTAYATTVLLESWALAEELAAADAEDPEPAEAAGELTDPCLSQDQQVPRRPHPDDGRRADCESVDADGGDDS</sequence>
<feature type="region of interest" description="Disordered" evidence="1">
    <location>
        <begin position="503"/>
        <end position="555"/>
    </location>
</feature>
<dbReference type="EMBL" id="WHPD01003574">
    <property type="protein sequence ID" value="MPV90298.1"/>
    <property type="molecule type" value="Genomic_DNA"/>
</dbReference>
<feature type="region of interest" description="Disordered" evidence="1">
    <location>
        <begin position="1"/>
        <end position="34"/>
    </location>
</feature>
<dbReference type="AlphaFoldDB" id="A0A7J9V097"/>
<keyword evidence="4" id="KW-1185">Reference proteome</keyword>
<comment type="caution">
    <text evidence="3">The sequence shown here is derived from an EMBL/GenBank/DDBJ whole genome shotgun (WGS) entry which is preliminary data.</text>
</comment>
<reference evidence="3 4" key="1">
    <citation type="submission" date="2019-10" db="EMBL/GenBank/DDBJ databases">
        <title>Georgenia wutianyii sp. nov. and Georgenia yuyongxinii sp. nov. isolated from plateau pika (Ochotona curzoniae) in the Qinghai-Tibet plateau of China.</title>
        <authorList>
            <person name="Tian Z."/>
        </authorList>
    </citation>
    <scope>NUCLEOTIDE SEQUENCE [LARGE SCALE GENOMIC DNA]</scope>
    <source>
        <strain evidence="3 4">JCM 15130</strain>
    </source>
</reference>
<feature type="domain" description="HNH nuclease" evidence="2">
    <location>
        <begin position="372"/>
        <end position="423"/>
    </location>
</feature>
<proteinExistence type="predicted"/>
<dbReference type="Proteomes" id="UP000429644">
    <property type="component" value="Unassembled WGS sequence"/>
</dbReference>
<protein>
    <submittedName>
        <fullName evidence="3">DUF222 domain-containing protein</fullName>
    </submittedName>
</protein>
<dbReference type="SMART" id="SM00507">
    <property type="entry name" value="HNHc"/>
    <property type="match status" value="1"/>
</dbReference>
<feature type="region of interest" description="Disordered" evidence="1">
    <location>
        <begin position="209"/>
        <end position="236"/>
    </location>
</feature>
<evidence type="ECO:0000313" key="4">
    <source>
        <dbReference type="Proteomes" id="UP000429644"/>
    </source>
</evidence>
<dbReference type="Pfam" id="PF02720">
    <property type="entry name" value="DUF222"/>
    <property type="match status" value="1"/>
</dbReference>
<feature type="compositionally biased region" description="Acidic residues" evidence="1">
    <location>
        <begin position="545"/>
        <end position="555"/>
    </location>
</feature>
<evidence type="ECO:0000259" key="2">
    <source>
        <dbReference type="SMART" id="SM00507"/>
    </source>
</evidence>
<accession>A0A7J9V097</accession>
<dbReference type="OrthoDB" id="5176970at2"/>